<keyword evidence="3" id="KW-0378">Hydrolase</keyword>
<proteinExistence type="predicted"/>
<feature type="transmembrane region" description="Helical" evidence="1">
    <location>
        <begin position="12"/>
        <end position="36"/>
    </location>
</feature>
<dbReference type="PANTHER" id="PTHR30015:SF7">
    <property type="entry name" value="TYPE IV METHYL-DIRECTED RESTRICTION ENZYME ECOKMRR"/>
    <property type="match status" value="1"/>
</dbReference>
<dbReference type="RefSeq" id="WP_271470260.1">
    <property type="nucleotide sequence ID" value="NZ_JANEWF010000003.1"/>
</dbReference>
<sequence>MARRRKTSPFEDLISLAALLPWWASLLIALVTWFLLHGFATSTPPAMTHPNQFSEAMTGTVLRSLAMVGQYLIPLAFVFGAIGSIAGRAKRKKLIKDVAAATQPGKTVDGISWREFEQLVGEAFRRKGFTVTESGGGGRDGGIDLILHMGTDKYLVQCKQWKAIKVGVTVVREFFGVMAAEGAAGGFVVTSGTYTAEAKAFAQGRNIQLVDGTLLKRWIANRSEPTQPMVATPASPKPSAQPAAPLCPVCSSSMILRTAKRGMNLGNQFWGCAKYPACRGIRQLGETSV</sequence>
<organism evidence="3 4">
    <name type="scientific">Metapseudomonas resinovorans</name>
    <name type="common">Pseudomonas resinovorans</name>
    <dbReference type="NCBI Taxonomy" id="53412"/>
    <lineage>
        <taxon>Bacteria</taxon>
        <taxon>Pseudomonadati</taxon>
        <taxon>Pseudomonadota</taxon>
        <taxon>Gammaproteobacteria</taxon>
        <taxon>Pseudomonadales</taxon>
        <taxon>Pseudomonadaceae</taxon>
        <taxon>Metapseudomonas</taxon>
    </lineage>
</organism>
<evidence type="ECO:0000313" key="3">
    <source>
        <dbReference type="EMBL" id="MDA8482633.1"/>
    </source>
</evidence>
<evidence type="ECO:0000259" key="2">
    <source>
        <dbReference type="Pfam" id="PF04471"/>
    </source>
</evidence>
<keyword evidence="3" id="KW-0255">Endonuclease</keyword>
<dbReference type="InterPro" id="IPR011335">
    <property type="entry name" value="Restrct_endonuc-II-like"/>
</dbReference>
<dbReference type="GO" id="GO:0004519">
    <property type="term" value="F:endonuclease activity"/>
    <property type="evidence" value="ECO:0007669"/>
    <property type="project" value="UniProtKB-KW"/>
</dbReference>
<comment type="caution">
    <text evidence="3">The sequence shown here is derived from an EMBL/GenBank/DDBJ whole genome shotgun (WGS) entry which is preliminary data.</text>
</comment>
<name>A0ABT4Y1C9_METRE</name>
<dbReference type="InterPro" id="IPR052906">
    <property type="entry name" value="Type_IV_Methyl-Rstrct_Enzyme"/>
</dbReference>
<protein>
    <submittedName>
        <fullName evidence="3">Restriction endonuclease</fullName>
        <ecNumber evidence="3">3.1.21.-</ecNumber>
    </submittedName>
</protein>
<reference evidence="3 4" key="1">
    <citation type="submission" date="2022-07" db="EMBL/GenBank/DDBJ databases">
        <title>Genome Analysis of Selected Gammaproteobacteria from Nigerian Food snails.</title>
        <authorList>
            <person name="Okafor A.C."/>
        </authorList>
    </citation>
    <scope>NUCLEOTIDE SEQUENCE [LARGE SCALE GENOMIC DNA]</scope>
    <source>
        <strain evidence="3 4">Awg 2</strain>
    </source>
</reference>
<dbReference type="Gene3D" id="3.40.1350.10">
    <property type="match status" value="1"/>
</dbReference>
<keyword evidence="1" id="KW-0812">Transmembrane</keyword>
<keyword evidence="1" id="KW-1133">Transmembrane helix</keyword>
<dbReference type="EMBL" id="JANEWF010000003">
    <property type="protein sequence ID" value="MDA8482633.1"/>
    <property type="molecule type" value="Genomic_DNA"/>
</dbReference>
<keyword evidence="4" id="KW-1185">Reference proteome</keyword>
<dbReference type="EC" id="3.1.21.-" evidence="3"/>
<dbReference type="InterPro" id="IPR007560">
    <property type="entry name" value="Restrct_endonuc_IV_Mrr"/>
</dbReference>
<dbReference type="Pfam" id="PF04471">
    <property type="entry name" value="Mrr_cat"/>
    <property type="match status" value="1"/>
</dbReference>
<dbReference type="PANTHER" id="PTHR30015">
    <property type="entry name" value="MRR RESTRICTION SYSTEM PROTEIN"/>
    <property type="match status" value="1"/>
</dbReference>
<dbReference type="InterPro" id="IPR011856">
    <property type="entry name" value="tRNA_endonuc-like_dom_sf"/>
</dbReference>
<gene>
    <name evidence="3" type="ORF">NNO07_06090</name>
</gene>
<evidence type="ECO:0000313" key="4">
    <source>
        <dbReference type="Proteomes" id="UP001211689"/>
    </source>
</evidence>
<dbReference type="SUPFAM" id="SSF57783">
    <property type="entry name" value="Zinc beta-ribbon"/>
    <property type="match status" value="1"/>
</dbReference>
<dbReference type="SUPFAM" id="SSF52980">
    <property type="entry name" value="Restriction endonuclease-like"/>
    <property type="match status" value="1"/>
</dbReference>
<dbReference type="GO" id="GO:0016787">
    <property type="term" value="F:hydrolase activity"/>
    <property type="evidence" value="ECO:0007669"/>
    <property type="project" value="UniProtKB-KW"/>
</dbReference>
<evidence type="ECO:0000256" key="1">
    <source>
        <dbReference type="SAM" id="Phobius"/>
    </source>
</evidence>
<keyword evidence="1" id="KW-0472">Membrane</keyword>
<feature type="transmembrane region" description="Helical" evidence="1">
    <location>
        <begin position="68"/>
        <end position="86"/>
    </location>
</feature>
<dbReference type="Gene3D" id="3.30.65.10">
    <property type="entry name" value="Bacterial Topoisomerase I, domain 1"/>
    <property type="match status" value="1"/>
</dbReference>
<dbReference type="Proteomes" id="UP001211689">
    <property type="component" value="Unassembled WGS sequence"/>
</dbReference>
<feature type="domain" description="Restriction endonuclease type IV Mrr" evidence="2">
    <location>
        <begin position="109"/>
        <end position="219"/>
    </location>
</feature>
<accession>A0ABT4Y1C9</accession>
<keyword evidence="3" id="KW-0540">Nuclease</keyword>